<dbReference type="AlphaFoldDB" id="X1AU60"/>
<reference evidence="2" key="1">
    <citation type="journal article" date="2014" name="Front. Microbiol.">
        <title>High frequency of phylogenetically diverse reductive dehalogenase-homologous genes in deep subseafloor sedimentary metagenomes.</title>
        <authorList>
            <person name="Kawai M."/>
            <person name="Futagami T."/>
            <person name="Toyoda A."/>
            <person name="Takaki Y."/>
            <person name="Nishi S."/>
            <person name="Hori S."/>
            <person name="Arai W."/>
            <person name="Tsubouchi T."/>
            <person name="Morono Y."/>
            <person name="Uchiyama I."/>
            <person name="Ito T."/>
            <person name="Fujiyama A."/>
            <person name="Inagaki F."/>
            <person name="Takami H."/>
        </authorList>
    </citation>
    <scope>NUCLEOTIDE SEQUENCE</scope>
    <source>
        <strain evidence="2">Expedition CK06-06</strain>
    </source>
</reference>
<feature type="domain" description="Transcription regulator AsnC/Lrp ligand binding" evidence="1">
    <location>
        <begin position="6"/>
        <end position="76"/>
    </location>
</feature>
<dbReference type="EMBL" id="BART01012874">
    <property type="protein sequence ID" value="GAG86419.1"/>
    <property type="molecule type" value="Genomic_DNA"/>
</dbReference>
<comment type="caution">
    <text evidence="2">The sequence shown here is derived from an EMBL/GenBank/DDBJ whole genome shotgun (WGS) entry which is preliminary data.</text>
</comment>
<evidence type="ECO:0000313" key="2">
    <source>
        <dbReference type="EMBL" id="GAG86419.1"/>
    </source>
</evidence>
<evidence type="ECO:0000259" key="1">
    <source>
        <dbReference type="Pfam" id="PF01037"/>
    </source>
</evidence>
<sequence>MSIAYILINMDLGHGAYFSEELGKIPEITELYNVYGIYDFIVKVEAETMDQLKDIVKSKIRNLDYIKSTLTMLVVE</sequence>
<gene>
    <name evidence="2" type="ORF">S01H4_26626</name>
</gene>
<dbReference type="InterPro" id="IPR011008">
    <property type="entry name" value="Dimeric_a/b-barrel"/>
</dbReference>
<dbReference type="InterPro" id="IPR019887">
    <property type="entry name" value="Tscrpt_reg_AsnC/Lrp_C"/>
</dbReference>
<dbReference type="Pfam" id="PF01037">
    <property type="entry name" value="AsnC_trans_reg"/>
    <property type="match status" value="1"/>
</dbReference>
<protein>
    <recommendedName>
        <fullName evidence="1">Transcription regulator AsnC/Lrp ligand binding domain-containing protein</fullName>
    </recommendedName>
</protein>
<organism evidence="2">
    <name type="scientific">marine sediment metagenome</name>
    <dbReference type="NCBI Taxonomy" id="412755"/>
    <lineage>
        <taxon>unclassified sequences</taxon>
        <taxon>metagenomes</taxon>
        <taxon>ecological metagenomes</taxon>
    </lineage>
</organism>
<accession>X1AU60</accession>
<proteinExistence type="predicted"/>
<dbReference type="Gene3D" id="3.30.70.920">
    <property type="match status" value="1"/>
</dbReference>
<name>X1AU60_9ZZZZ</name>
<dbReference type="SUPFAM" id="SSF54909">
    <property type="entry name" value="Dimeric alpha+beta barrel"/>
    <property type="match status" value="1"/>
</dbReference>